<dbReference type="InterPro" id="IPR011598">
    <property type="entry name" value="bHLH_dom"/>
</dbReference>
<dbReference type="SMART" id="SM00353">
    <property type="entry name" value="HLH"/>
    <property type="match status" value="1"/>
</dbReference>
<dbReference type="GO" id="GO:0070888">
    <property type="term" value="F:E-box binding"/>
    <property type="evidence" value="ECO:0007669"/>
    <property type="project" value="TreeGrafter"/>
</dbReference>
<dbReference type="Gene3D" id="4.10.280.10">
    <property type="entry name" value="Helix-loop-helix DNA-binding domain"/>
    <property type="match status" value="1"/>
</dbReference>
<dbReference type="GO" id="GO:0045944">
    <property type="term" value="P:positive regulation of transcription by RNA polymerase II"/>
    <property type="evidence" value="ECO:0007669"/>
    <property type="project" value="TreeGrafter"/>
</dbReference>
<reference evidence="1" key="1">
    <citation type="submission" date="2022-08" db="UniProtKB">
        <authorList>
            <consortium name="EnsemblMetazoa"/>
        </authorList>
    </citation>
    <scope>IDENTIFICATION</scope>
    <source>
        <strain evidence="1">EBRO</strain>
    </source>
</reference>
<dbReference type="GO" id="GO:0000981">
    <property type="term" value="F:DNA-binding transcription factor activity, RNA polymerase II-specific"/>
    <property type="evidence" value="ECO:0007669"/>
    <property type="project" value="TreeGrafter"/>
</dbReference>
<dbReference type="EnsemblMetazoa" id="AATE017732-RA">
    <property type="protein sequence ID" value="AATE017732-PA.1"/>
    <property type="gene ID" value="AATE017732"/>
</dbReference>
<dbReference type="AlphaFoldDB" id="A0A182JGM5"/>
<protein>
    <submittedName>
        <fullName evidence="1">Uncharacterized protein</fullName>
    </submittedName>
</protein>
<evidence type="ECO:0000313" key="1">
    <source>
        <dbReference type="EnsemblMetazoa" id="AATE017732-PA.1"/>
    </source>
</evidence>
<dbReference type="GO" id="GO:0046983">
    <property type="term" value="F:protein dimerization activity"/>
    <property type="evidence" value="ECO:0007669"/>
    <property type="project" value="InterPro"/>
</dbReference>
<dbReference type="VEuPathDB" id="VectorBase:AATE017732"/>
<accession>A0A182JGM5</accession>
<dbReference type="InterPro" id="IPR036638">
    <property type="entry name" value="HLH_DNA-bd_sf"/>
</dbReference>
<proteinExistence type="predicted"/>
<dbReference type="STRING" id="41427.A0A182JGM5"/>
<dbReference type="GO" id="GO:0061564">
    <property type="term" value="P:axon development"/>
    <property type="evidence" value="ECO:0007669"/>
    <property type="project" value="TreeGrafter"/>
</dbReference>
<dbReference type="GO" id="GO:0007423">
    <property type="term" value="P:sensory organ development"/>
    <property type="evidence" value="ECO:0007669"/>
    <property type="project" value="TreeGrafter"/>
</dbReference>
<dbReference type="InterPro" id="IPR050359">
    <property type="entry name" value="bHLH_transcription_factors"/>
</dbReference>
<dbReference type="PROSITE" id="PS50888">
    <property type="entry name" value="BHLH"/>
    <property type="match status" value="1"/>
</dbReference>
<name>A0A182JGM5_ANOAO</name>
<sequence length="239" mass="26971">MAPKVSPSGSEKVRKRRNPFGGGGVLSVVKRKKANLRERNRMHGLNDALDRLRMCVPLPVNLTNATTTPQQACREQGNERAETATVVPQKLSKIDTLRLAKNYILVLLEVLHSGRRFRADRLIAALANRLSQNTVNLLRTRMSLDRELRDGLLERSGGTQPGSEREGGQEAHQLRTFQCYLCSTSNWSNEHLPMPYRAPEIPWATGYGCALCGYNNEEEEDLPSYPTYPNATRENMFEF</sequence>
<dbReference type="GO" id="GO:0005634">
    <property type="term" value="C:nucleus"/>
    <property type="evidence" value="ECO:0007669"/>
    <property type="project" value="TreeGrafter"/>
</dbReference>
<dbReference type="Pfam" id="PF00010">
    <property type="entry name" value="HLH"/>
    <property type="match status" value="1"/>
</dbReference>
<organism evidence="1">
    <name type="scientific">Anopheles atroparvus</name>
    <name type="common">European mosquito</name>
    <dbReference type="NCBI Taxonomy" id="41427"/>
    <lineage>
        <taxon>Eukaryota</taxon>
        <taxon>Metazoa</taxon>
        <taxon>Ecdysozoa</taxon>
        <taxon>Arthropoda</taxon>
        <taxon>Hexapoda</taxon>
        <taxon>Insecta</taxon>
        <taxon>Pterygota</taxon>
        <taxon>Neoptera</taxon>
        <taxon>Endopterygota</taxon>
        <taxon>Diptera</taxon>
        <taxon>Nematocera</taxon>
        <taxon>Culicoidea</taxon>
        <taxon>Culicidae</taxon>
        <taxon>Anophelinae</taxon>
        <taxon>Anopheles</taxon>
    </lineage>
</organism>
<dbReference type="PANTHER" id="PTHR19290:SF134">
    <property type="entry name" value="NEUROGENIC DIFFERENTIATION FACTOR 1"/>
    <property type="match status" value="1"/>
</dbReference>
<dbReference type="SUPFAM" id="SSF47459">
    <property type="entry name" value="HLH, helix-loop-helix DNA-binding domain"/>
    <property type="match status" value="1"/>
</dbReference>
<dbReference type="PANTHER" id="PTHR19290">
    <property type="entry name" value="BASIC HELIX-LOOP-HELIX PROTEIN NEUROGENIN-RELATED"/>
    <property type="match status" value="1"/>
</dbReference>